<proteinExistence type="predicted"/>
<feature type="compositionally biased region" description="Basic and acidic residues" evidence="1">
    <location>
        <begin position="209"/>
        <end position="222"/>
    </location>
</feature>
<organism evidence="2 3">
    <name type="scientific">Tianweitania sediminis</name>
    <dbReference type="NCBI Taxonomy" id="1502156"/>
    <lineage>
        <taxon>Bacteria</taxon>
        <taxon>Pseudomonadati</taxon>
        <taxon>Pseudomonadota</taxon>
        <taxon>Alphaproteobacteria</taxon>
        <taxon>Hyphomicrobiales</taxon>
        <taxon>Phyllobacteriaceae</taxon>
        <taxon>Tianweitania</taxon>
    </lineage>
</organism>
<comment type="caution">
    <text evidence="2">The sequence shown here is derived from an EMBL/GenBank/DDBJ whole genome shotgun (WGS) entry which is preliminary data.</text>
</comment>
<evidence type="ECO:0000256" key="1">
    <source>
        <dbReference type="SAM" id="MobiDB-lite"/>
    </source>
</evidence>
<dbReference type="EMBL" id="JAGIYY010000004">
    <property type="protein sequence ID" value="MBP0439911.1"/>
    <property type="molecule type" value="Genomic_DNA"/>
</dbReference>
<dbReference type="GO" id="GO:0019068">
    <property type="term" value="P:virion assembly"/>
    <property type="evidence" value="ECO:0007669"/>
    <property type="project" value="InterPro"/>
</dbReference>
<reference evidence="2" key="1">
    <citation type="submission" date="2021-03" db="EMBL/GenBank/DDBJ databases">
        <title>Genome sequencing and assembly of Tianweitania sediminis.</title>
        <authorList>
            <person name="Chhetri G."/>
        </authorList>
    </citation>
    <scope>NUCLEOTIDE SEQUENCE</scope>
    <source>
        <strain evidence="2">Z8</strain>
    </source>
</reference>
<dbReference type="Pfam" id="PF05136">
    <property type="entry name" value="Phage_portal_2"/>
    <property type="match status" value="1"/>
</dbReference>
<feature type="region of interest" description="Disordered" evidence="1">
    <location>
        <begin position="181"/>
        <end position="273"/>
    </location>
</feature>
<evidence type="ECO:0000313" key="2">
    <source>
        <dbReference type="EMBL" id="MBP0439911.1"/>
    </source>
</evidence>
<dbReference type="InterPro" id="IPR006429">
    <property type="entry name" value="Phage_lambda_portal"/>
</dbReference>
<dbReference type="GO" id="GO:0005198">
    <property type="term" value="F:structural molecule activity"/>
    <property type="evidence" value="ECO:0007669"/>
    <property type="project" value="InterPro"/>
</dbReference>
<name>A0A8J7RML5_9HYPH</name>
<evidence type="ECO:0000313" key="3">
    <source>
        <dbReference type="Proteomes" id="UP000666240"/>
    </source>
</evidence>
<accession>A0A8J7RML5</accession>
<sequence>MTATALPTILAADGSPLRRVTVSAMSEDGSAYKAASRGLDMRGWNPSRGSADVDLLPEKDDIDARARDLTRNEPVAKSGVNGQLEMVVATGATLHPIPDYKAIGMSKQEADAWSRDVESKFHEYADSTDIDATRQGNLADLTRLFYRTKITVGEGAALPLYLPDGPGSDYALAIQNRPRPHLEPLVRARRGRSPQGDPDRRMGRPRGLSHPEDASGRHDVRLRAQHGVGLRASANRLGPSAVHPRVREGASGPAPGHLRPCCDDGPVQDALGL</sequence>
<gene>
    <name evidence="2" type="ORF">J5Y06_14730</name>
</gene>
<dbReference type="AlphaFoldDB" id="A0A8J7RML5"/>
<keyword evidence="3" id="KW-1185">Reference proteome</keyword>
<protein>
    <submittedName>
        <fullName evidence="2">Phage portal protein</fullName>
    </submittedName>
</protein>
<dbReference type="Proteomes" id="UP000666240">
    <property type="component" value="Unassembled WGS sequence"/>
</dbReference>